<evidence type="ECO:0000256" key="5">
    <source>
        <dbReference type="ARBA" id="ARBA00017599"/>
    </source>
</evidence>
<dbReference type="UniPathway" id="UPA00070">
    <property type="reaction ID" value="UER00946"/>
</dbReference>
<comment type="pathway">
    <text evidence="2 16">Pyrimidine metabolism; UMP biosynthesis via de novo pathway; orotate from (S)-dihydroorotate (quinone route): step 1/1.</text>
</comment>
<dbReference type="GO" id="GO:0005743">
    <property type="term" value="C:mitochondrial inner membrane"/>
    <property type="evidence" value="ECO:0007669"/>
    <property type="project" value="UniProtKB-SubCell"/>
</dbReference>
<evidence type="ECO:0000256" key="12">
    <source>
        <dbReference type="ARBA" id="ARBA00023002"/>
    </source>
</evidence>
<dbReference type="GO" id="GO:0006207">
    <property type="term" value="P:'de novo' pyrimidine nucleobase biosynthetic process"/>
    <property type="evidence" value="ECO:0007669"/>
    <property type="project" value="InterPro"/>
</dbReference>
<dbReference type="Proteomes" id="UP000612055">
    <property type="component" value="Unassembled WGS sequence"/>
</dbReference>
<dbReference type="PANTHER" id="PTHR48109">
    <property type="entry name" value="DIHYDROOROTATE DEHYDROGENASE (QUINONE), MITOCHONDRIAL-RELATED"/>
    <property type="match status" value="1"/>
</dbReference>
<comment type="cofactor">
    <cofactor evidence="16">
        <name>FMN</name>
        <dbReference type="ChEBI" id="CHEBI:58210"/>
    </cofactor>
    <text evidence="16">Binds 1 FMN per subunit.</text>
</comment>
<evidence type="ECO:0000256" key="2">
    <source>
        <dbReference type="ARBA" id="ARBA00005161"/>
    </source>
</evidence>
<accession>A0A835Y0C0</accession>
<dbReference type="InterPro" id="IPR005720">
    <property type="entry name" value="Dihydroorotate_DH_cat"/>
</dbReference>
<dbReference type="EMBL" id="JAEHOE010000064">
    <property type="protein sequence ID" value="KAG2490205.1"/>
    <property type="molecule type" value="Genomic_DNA"/>
</dbReference>
<evidence type="ECO:0000256" key="7">
    <source>
        <dbReference type="ARBA" id="ARBA00022643"/>
    </source>
</evidence>
<dbReference type="NCBIfam" id="TIGR01036">
    <property type="entry name" value="pyrD_sub2"/>
    <property type="match status" value="1"/>
</dbReference>
<evidence type="ECO:0000256" key="14">
    <source>
        <dbReference type="ARBA" id="ARBA00023136"/>
    </source>
</evidence>
<keyword evidence="6 16" id="KW-0285">Flavoprotein</keyword>
<protein>
    <recommendedName>
        <fullName evidence="5 16">Dihydroorotate dehydrogenase (quinone), mitochondrial</fullName>
        <shortName evidence="16">DHOdehase</shortName>
        <ecNumber evidence="4 16">1.3.5.2</ecNumber>
    </recommendedName>
</protein>
<dbReference type="GO" id="GO:0106430">
    <property type="term" value="F:dihydroorotate dehydrogenase (quinone) activity"/>
    <property type="evidence" value="ECO:0007669"/>
    <property type="project" value="UniProtKB-EC"/>
</dbReference>
<dbReference type="SUPFAM" id="SSF51395">
    <property type="entry name" value="FMN-linked oxidoreductases"/>
    <property type="match status" value="1"/>
</dbReference>
<comment type="caution">
    <text evidence="18">The sequence shown here is derived from an EMBL/GenBank/DDBJ whole genome shotgun (WGS) entry which is preliminary data.</text>
</comment>
<evidence type="ECO:0000256" key="3">
    <source>
        <dbReference type="ARBA" id="ARBA00005359"/>
    </source>
</evidence>
<evidence type="ECO:0000256" key="9">
    <source>
        <dbReference type="ARBA" id="ARBA00022792"/>
    </source>
</evidence>
<evidence type="ECO:0000313" key="18">
    <source>
        <dbReference type="EMBL" id="KAG2490205.1"/>
    </source>
</evidence>
<dbReference type="PROSITE" id="PS00912">
    <property type="entry name" value="DHODEHASE_2"/>
    <property type="match status" value="1"/>
</dbReference>
<proteinExistence type="inferred from homology"/>
<keyword evidence="8" id="KW-0812">Transmembrane</keyword>
<dbReference type="NCBIfam" id="NF003652">
    <property type="entry name" value="PRK05286.2-5"/>
    <property type="match status" value="1"/>
</dbReference>
<dbReference type="InterPro" id="IPR005719">
    <property type="entry name" value="Dihydroorotate_DH_2"/>
</dbReference>
<dbReference type="HAMAP" id="MF_00225">
    <property type="entry name" value="DHO_dh_type2"/>
    <property type="match status" value="1"/>
</dbReference>
<keyword evidence="19" id="KW-1185">Reference proteome</keyword>
<dbReference type="Pfam" id="PF01180">
    <property type="entry name" value="DHO_dh"/>
    <property type="match status" value="1"/>
</dbReference>
<dbReference type="PANTHER" id="PTHR48109:SF4">
    <property type="entry name" value="DIHYDROOROTATE DEHYDROGENASE (QUINONE), MITOCHONDRIAL"/>
    <property type="match status" value="1"/>
</dbReference>
<evidence type="ECO:0000256" key="10">
    <source>
        <dbReference type="ARBA" id="ARBA00022946"/>
    </source>
</evidence>
<comment type="similarity">
    <text evidence="3 16">Belongs to the dihydroorotate dehydrogenase family. Type 2 subfamily.</text>
</comment>
<dbReference type="InterPro" id="IPR050074">
    <property type="entry name" value="DHO_dehydrogenase"/>
</dbReference>
<evidence type="ECO:0000256" key="1">
    <source>
        <dbReference type="ARBA" id="ARBA00004434"/>
    </source>
</evidence>
<evidence type="ECO:0000256" key="4">
    <source>
        <dbReference type="ARBA" id="ARBA00012791"/>
    </source>
</evidence>
<keyword evidence="7 16" id="KW-0288">FMN</keyword>
<evidence type="ECO:0000256" key="8">
    <source>
        <dbReference type="ARBA" id="ARBA00022692"/>
    </source>
</evidence>
<dbReference type="EC" id="1.3.5.2" evidence="4 16"/>
<comment type="subcellular location">
    <subcellularLocation>
        <location evidence="1 16">Mitochondrion inner membrane</location>
        <topology evidence="1 16">Single-pass membrane protein</topology>
    </subcellularLocation>
</comment>
<name>A0A835Y0C0_9CHLO</name>
<keyword evidence="9 16" id="KW-0999">Mitochondrion inner membrane</keyword>
<dbReference type="Gene3D" id="3.20.20.70">
    <property type="entry name" value="Aldolase class I"/>
    <property type="match status" value="1"/>
</dbReference>
<dbReference type="NCBIfam" id="NF003645">
    <property type="entry name" value="PRK05286.1-2"/>
    <property type="match status" value="1"/>
</dbReference>
<dbReference type="OrthoDB" id="14784at2759"/>
<evidence type="ECO:0000256" key="11">
    <source>
        <dbReference type="ARBA" id="ARBA00022989"/>
    </source>
</evidence>
<feature type="domain" description="Dihydroorotate dehydrogenase catalytic" evidence="17">
    <location>
        <begin position="108"/>
        <end position="411"/>
    </location>
</feature>
<dbReference type="InterPro" id="IPR013785">
    <property type="entry name" value="Aldolase_TIM"/>
</dbReference>
<gene>
    <name evidence="18" type="ORF">HYH03_011332</name>
</gene>
<sequence>MVAADVLQPVAMAATLVAPARLLELAKELPEPYTEEGPGPEVLLMALLAGGATGVVFMLGDTDVQMSLASAAGAAVRRLDPELTHNIAVQACARGLMPVDDRPDPLSLSTEVFGLRFSNPVGLAAGFDKHAEAMQGLMGLGFGFVEIGSVTPQPQPGNPTPRVFRIPEARAIINRYGFNSLGADAVASNLEAFEQAAANSAGVKRGLLGVNLGKNKTSEDAAADYCEGLTKLGRFADYLVVNVSSPNTPGLRSLQGRNELKALVRKVQATRDSMAWGPRGAPPLLVKVAPDLSEDDKQDIAEVALGCKIDGLIVSNTTVSRPAEVSSNPVSTEAGGLSGAPLFPLATAALSDMYRLTQGRIPIVGAGGVSSGEDAYKKIRAGASLVQLYTAFAYGGPELVPAVKRDLAACLARDGFKSVREAVGADHPQIAKTLAAEANVAA</sequence>
<dbReference type="PROSITE" id="PS00911">
    <property type="entry name" value="DHODEHASE_1"/>
    <property type="match status" value="1"/>
</dbReference>
<evidence type="ECO:0000256" key="15">
    <source>
        <dbReference type="ARBA" id="ARBA00048639"/>
    </source>
</evidence>
<evidence type="ECO:0000256" key="16">
    <source>
        <dbReference type="RuleBase" id="RU361255"/>
    </source>
</evidence>
<evidence type="ECO:0000256" key="6">
    <source>
        <dbReference type="ARBA" id="ARBA00022630"/>
    </source>
</evidence>
<keyword evidence="10" id="KW-0809">Transit peptide</keyword>
<dbReference type="CDD" id="cd04738">
    <property type="entry name" value="DHOD_2_like"/>
    <property type="match status" value="1"/>
</dbReference>
<keyword evidence="12 16" id="KW-0560">Oxidoreductase</keyword>
<keyword evidence="11" id="KW-1133">Transmembrane helix</keyword>
<organism evidence="18 19">
    <name type="scientific">Edaphochlamys debaryana</name>
    <dbReference type="NCBI Taxonomy" id="47281"/>
    <lineage>
        <taxon>Eukaryota</taxon>
        <taxon>Viridiplantae</taxon>
        <taxon>Chlorophyta</taxon>
        <taxon>core chlorophytes</taxon>
        <taxon>Chlorophyceae</taxon>
        <taxon>CS clade</taxon>
        <taxon>Chlamydomonadales</taxon>
        <taxon>Chlamydomonadales incertae sedis</taxon>
        <taxon>Edaphochlamys</taxon>
    </lineage>
</organism>
<keyword evidence="13 16" id="KW-0496">Mitochondrion</keyword>
<dbReference type="GO" id="GO:0044205">
    <property type="term" value="P:'de novo' UMP biosynthetic process"/>
    <property type="evidence" value="ECO:0007669"/>
    <property type="project" value="UniProtKB-UniPathway"/>
</dbReference>
<evidence type="ECO:0000259" key="17">
    <source>
        <dbReference type="Pfam" id="PF01180"/>
    </source>
</evidence>
<reference evidence="18" key="1">
    <citation type="journal article" date="2020" name="bioRxiv">
        <title>Comparative genomics of Chlamydomonas.</title>
        <authorList>
            <person name="Craig R.J."/>
            <person name="Hasan A.R."/>
            <person name="Ness R.W."/>
            <person name="Keightley P.D."/>
        </authorList>
    </citation>
    <scope>NUCLEOTIDE SEQUENCE</scope>
    <source>
        <strain evidence="18">CCAP 11/70</strain>
    </source>
</reference>
<comment type="catalytic activity">
    <reaction evidence="15 16">
        <text>(S)-dihydroorotate + a quinone = orotate + a quinol</text>
        <dbReference type="Rhea" id="RHEA:30187"/>
        <dbReference type="ChEBI" id="CHEBI:24646"/>
        <dbReference type="ChEBI" id="CHEBI:30839"/>
        <dbReference type="ChEBI" id="CHEBI:30864"/>
        <dbReference type="ChEBI" id="CHEBI:132124"/>
        <dbReference type="EC" id="1.3.5.2"/>
    </reaction>
</comment>
<dbReference type="FunFam" id="3.20.20.70:FF:000066">
    <property type="entry name" value="Dihydroorotate dehydrogenase (quinone), mitochondrial"/>
    <property type="match status" value="1"/>
</dbReference>
<dbReference type="AlphaFoldDB" id="A0A835Y0C0"/>
<evidence type="ECO:0000256" key="13">
    <source>
        <dbReference type="ARBA" id="ARBA00023128"/>
    </source>
</evidence>
<evidence type="ECO:0000313" key="19">
    <source>
        <dbReference type="Proteomes" id="UP000612055"/>
    </source>
</evidence>
<keyword evidence="14" id="KW-0472">Membrane</keyword>
<dbReference type="InterPro" id="IPR001295">
    <property type="entry name" value="Dihydroorotate_DH_CS"/>
</dbReference>